<evidence type="ECO:0000313" key="1">
    <source>
        <dbReference type="EMBL" id="CCH34788.1"/>
    </source>
</evidence>
<dbReference type="PATRIC" id="fig|1179773.3.peg.7635"/>
<reference evidence="1 2" key="1">
    <citation type="journal article" date="2012" name="BMC Genomics">
        <title>Complete genome sequence of Saccharothrix espanaensis DSM 44229T and comparison to the other completely sequenced Pseudonocardiaceae.</title>
        <authorList>
            <person name="Strobel T."/>
            <person name="Al-Dilaimi A."/>
            <person name="Blom J."/>
            <person name="Gessner A."/>
            <person name="Kalinowski J."/>
            <person name="Luzhetska M."/>
            <person name="Puhler A."/>
            <person name="Szczepanowski R."/>
            <person name="Bechthold A."/>
            <person name="Ruckert C."/>
        </authorList>
    </citation>
    <scope>NUCLEOTIDE SEQUENCE [LARGE SCALE GENOMIC DNA]</scope>
    <source>
        <strain evidence="2">ATCC 51144 / DSM 44229 / JCM 9112 / NBRC 15066 / NRRL 15764</strain>
    </source>
</reference>
<accession>K0KE21</accession>
<dbReference type="HOGENOM" id="CLU_198022_0_0_11"/>
<dbReference type="RefSeq" id="WP_015104897.1">
    <property type="nucleotide sequence ID" value="NC_019673.1"/>
</dbReference>
<evidence type="ECO:0000313" key="2">
    <source>
        <dbReference type="Proteomes" id="UP000006281"/>
    </source>
</evidence>
<dbReference type="BioCyc" id="SESP1179773:BN6_RS36540-MONOMER"/>
<dbReference type="eggNOG" id="ENOG502ZKC5">
    <property type="taxonomic scope" value="Bacteria"/>
</dbReference>
<gene>
    <name evidence="1" type="ordered locus">BN6_75630</name>
</gene>
<dbReference type="EMBL" id="HE804045">
    <property type="protein sequence ID" value="CCH34788.1"/>
    <property type="molecule type" value="Genomic_DNA"/>
</dbReference>
<keyword evidence="2" id="KW-1185">Reference proteome</keyword>
<protein>
    <submittedName>
        <fullName evidence="1">Uncharacterized protein</fullName>
    </submittedName>
</protein>
<dbReference type="STRING" id="1179773.BN6_75630"/>
<dbReference type="KEGG" id="sesp:BN6_75630"/>
<dbReference type="OrthoDB" id="3637961at2"/>
<dbReference type="AlphaFoldDB" id="K0KE21"/>
<organism evidence="1 2">
    <name type="scientific">Saccharothrix espanaensis (strain ATCC 51144 / DSM 44229 / JCM 9112 / NBRC 15066 / NRRL 15764)</name>
    <dbReference type="NCBI Taxonomy" id="1179773"/>
    <lineage>
        <taxon>Bacteria</taxon>
        <taxon>Bacillati</taxon>
        <taxon>Actinomycetota</taxon>
        <taxon>Actinomycetes</taxon>
        <taxon>Pseudonocardiales</taxon>
        <taxon>Pseudonocardiaceae</taxon>
        <taxon>Saccharothrix</taxon>
    </lineage>
</organism>
<sequence length="62" mass="6986">MTTGLFPVQVSPDGDARFTFGLVIEVADVLKRHGFPDANTHGADHVALRQALFRFLYDPDRW</sequence>
<name>K0KE21_SACES</name>
<dbReference type="Proteomes" id="UP000006281">
    <property type="component" value="Chromosome"/>
</dbReference>
<proteinExistence type="predicted"/>